<dbReference type="EMBL" id="KK199059">
    <property type="protein sequence ID" value="KCW44766.1"/>
    <property type="molecule type" value="Genomic_DNA"/>
</dbReference>
<dbReference type="Proteomes" id="UP000030711">
    <property type="component" value="Unassembled WGS sequence"/>
</dbReference>
<reference evidence="2" key="3">
    <citation type="submission" date="2023-04" db="EMBL/GenBank/DDBJ databases">
        <title>WGS assembly of Eucalyptus grandis.</title>
        <authorList>
            <person name="Myburg A."/>
            <person name="Grattapaglia D."/>
            <person name="Tuskan G."/>
            <person name="Hellsten U."/>
            <person name="Hayes R."/>
            <person name="Grimwood J."/>
            <person name="Jenkins J."/>
            <person name="Lindquist E."/>
            <person name="Tice H."/>
            <person name="Bauer D."/>
            <person name="Goodstein D."/>
            <person name="Dubchak I."/>
            <person name="Poliakov A."/>
            <person name="Mizrachi E."/>
            <person name="Kullan A."/>
            <person name="Hussey S."/>
            <person name="Pinard D."/>
            <person name="Van D."/>
            <person name="Singh P."/>
            <person name="Van J."/>
            <person name="Silva-Junior O."/>
            <person name="Togawa R."/>
            <person name="Pappas M."/>
            <person name="Faria D."/>
            <person name="Sansaloni C."/>
            <person name="Petroli C."/>
            <person name="Yang X."/>
            <person name="Ranjan P."/>
            <person name="Tschaplinski T."/>
            <person name="Ye C."/>
            <person name="Li T."/>
            <person name="Sterck L."/>
            <person name="Vanneste K."/>
            <person name="Murat F."/>
            <person name="Soler M."/>
            <person name="Clemente H."/>
            <person name="Saidi N."/>
            <person name="Cassan-Wang H."/>
            <person name="Dunand C."/>
            <person name="Hefer C."/>
            <person name="Bornberg-Bauer E."/>
            <person name="Kersting A."/>
            <person name="Vining K."/>
            <person name="Amarasinghe V."/>
            <person name="Ranik M."/>
            <person name="Naithani S."/>
            <person name="Elser J."/>
            <person name="Boyd A."/>
            <person name="Liston A."/>
            <person name="Spatafora J."/>
            <person name="Dharmwardhana P."/>
            <person name="Raja R."/>
            <person name="Sullivan C."/>
            <person name="Romanel E."/>
            <person name="Alves-Ferreira M."/>
            <person name="Kulheim C."/>
            <person name="Foley W."/>
            <person name="Carocha V."/>
            <person name="Paiva J."/>
            <person name="Kudrna D."/>
            <person name="Brommonschenkel S."/>
            <person name="Pasquali G."/>
            <person name="Byrne M."/>
            <person name="Rigault P."/>
            <person name="Tibbits J."/>
            <person name="Spokevicius A."/>
            <person name="Jones R."/>
            <person name="Steane D."/>
            <person name="Vaillancourt R."/>
            <person name="Potts B."/>
            <person name="Joubert F."/>
            <person name="Barry K."/>
            <person name="Pappas G."/>
            <person name="Strauss S."/>
            <person name="Jaiswal P."/>
            <person name="Grima-Pettenati J."/>
            <person name="Salse J."/>
            <person name="Van D."/>
            <person name="Rokhsar D."/>
            <person name="Schmutz J."/>
        </authorList>
    </citation>
    <scope>NUCLEOTIDE SEQUENCE</scope>
    <source>
        <tissue evidence="2">Leaf extractions</tissue>
    </source>
</reference>
<reference evidence="3" key="1">
    <citation type="submission" date="2013-07" db="EMBL/GenBank/DDBJ databases">
        <title>The genome of Eucalyptus grandis.</title>
        <authorList>
            <person name="Schmutz J."/>
            <person name="Hayes R."/>
            <person name="Myburg A."/>
            <person name="Tuskan G."/>
            <person name="Grattapaglia D."/>
            <person name="Rokhsar D.S."/>
        </authorList>
    </citation>
    <scope>NUCLEOTIDE SEQUENCE</scope>
    <source>
        <tissue evidence="3">Leaf extractions</tissue>
    </source>
</reference>
<dbReference type="Gramene" id="KCW44766">
    <property type="protein sequence ID" value="KCW44766"/>
    <property type="gene ID" value="EUGRSUZ_L01671"/>
</dbReference>
<dbReference type="EMBL" id="MU848543">
    <property type="protein sequence ID" value="KAK2632348.1"/>
    <property type="molecule type" value="Genomic_DNA"/>
</dbReference>
<dbReference type="STRING" id="71139.A0A058ZTS6"/>
<keyword evidence="4" id="KW-1185">Reference proteome</keyword>
<dbReference type="OMA" id="KQNEYNT"/>
<keyword evidence="1" id="KW-0472">Membrane</keyword>
<feature type="transmembrane region" description="Helical" evidence="1">
    <location>
        <begin position="46"/>
        <end position="64"/>
    </location>
</feature>
<dbReference type="PANTHER" id="PTHR34211">
    <property type="entry name" value="CALCINEURIN-LIKE METALLO-PHOSPHOESTERASE SUPERFAMILY PROTEIN"/>
    <property type="match status" value="1"/>
</dbReference>
<evidence type="ECO:0000313" key="2">
    <source>
        <dbReference type="EMBL" id="KAK2632348.1"/>
    </source>
</evidence>
<accession>A0A058ZTS6</accession>
<evidence type="ECO:0000256" key="1">
    <source>
        <dbReference type="SAM" id="Phobius"/>
    </source>
</evidence>
<feature type="transmembrane region" description="Helical" evidence="1">
    <location>
        <begin position="6"/>
        <end position="25"/>
    </location>
</feature>
<dbReference type="PROSITE" id="PS51257">
    <property type="entry name" value="PROKAR_LIPOPROTEIN"/>
    <property type="match status" value="1"/>
</dbReference>
<keyword evidence="1" id="KW-0812">Transmembrane</keyword>
<protein>
    <submittedName>
        <fullName evidence="3">Uncharacterized protein</fullName>
    </submittedName>
</protein>
<evidence type="ECO:0000313" key="4">
    <source>
        <dbReference type="Proteomes" id="UP000030711"/>
    </source>
</evidence>
<proteinExistence type="predicted"/>
<dbReference type="PANTHER" id="PTHR34211:SF3">
    <property type="entry name" value="CALCINEURIN-LIKE METALLO-PHOSPHOESTERASE SUPERFAMILY PROTEIN"/>
    <property type="match status" value="1"/>
</dbReference>
<name>A0A058ZTS6_EUCGR</name>
<sequence>MDKLKILRRTTLVIIAVVGCLILIFPDNGHTQKLIEKIDRWSMQACTVYFLYYFLYAFTGNTIGPNYANFYKWYIAGILGAVFHIIYLVLRYIGLVSPAAGTKPELWNTIQNCAVLSIACCAFYCHCGNRAILKPRLFEGTCSDGFSVWKKEDRSKLISKFVLMNEFGDEICSCWFAPVGSANDYTFWTKWFMFGQGAGSSDEISPLYSLWATFVGLYITNYVVGRSTE</sequence>
<evidence type="ECO:0000313" key="3">
    <source>
        <dbReference type="EMBL" id="KCW44766.1"/>
    </source>
</evidence>
<dbReference type="AlphaFoldDB" id="A0A058ZTS6"/>
<gene>
    <name evidence="3" type="ORF">EUGRSUZ_L01671</name>
</gene>
<organism evidence="3">
    <name type="scientific">Eucalyptus grandis</name>
    <name type="common">Flooded gum</name>
    <dbReference type="NCBI Taxonomy" id="71139"/>
    <lineage>
        <taxon>Eukaryota</taxon>
        <taxon>Viridiplantae</taxon>
        <taxon>Streptophyta</taxon>
        <taxon>Embryophyta</taxon>
        <taxon>Tracheophyta</taxon>
        <taxon>Spermatophyta</taxon>
        <taxon>Magnoliopsida</taxon>
        <taxon>eudicotyledons</taxon>
        <taxon>Gunneridae</taxon>
        <taxon>Pentapetalae</taxon>
        <taxon>rosids</taxon>
        <taxon>malvids</taxon>
        <taxon>Myrtales</taxon>
        <taxon>Myrtaceae</taxon>
        <taxon>Myrtoideae</taxon>
        <taxon>Eucalypteae</taxon>
        <taxon>Eucalyptus</taxon>
    </lineage>
</organism>
<reference evidence="2" key="2">
    <citation type="journal article" date="2014" name="Nature">
        <title>The genome of Eucalyptus grandis.</title>
        <authorList>
            <person name="Myburg A.A."/>
            <person name="Grattapaglia D."/>
            <person name="Tuskan G.A."/>
            <person name="Hellsten U."/>
            <person name="Hayes R.D."/>
            <person name="Grimwood J."/>
            <person name="Jenkins J."/>
            <person name="Lindquist E."/>
            <person name="Tice H."/>
            <person name="Bauer D."/>
            <person name="Goodstein D.M."/>
            <person name="Dubchak I."/>
            <person name="Poliakov A."/>
            <person name="Mizrachi E."/>
            <person name="Kullan A.R."/>
            <person name="Hussey S.G."/>
            <person name="Pinard D."/>
            <person name="van der Merwe K."/>
            <person name="Singh P."/>
            <person name="van Jaarsveld I."/>
            <person name="Silva-Junior O.B."/>
            <person name="Togawa R.C."/>
            <person name="Pappas M.R."/>
            <person name="Faria D.A."/>
            <person name="Sansaloni C.P."/>
            <person name="Petroli C.D."/>
            <person name="Yang X."/>
            <person name="Ranjan P."/>
            <person name="Tschaplinski T.J."/>
            <person name="Ye C.Y."/>
            <person name="Li T."/>
            <person name="Sterck L."/>
            <person name="Vanneste K."/>
            <person name="Murat F."/>
            <person name="Soler M."/>
            <person name="Clemente H.S."/>
            <person name="Saidi N."/>
            <person name="Cassan-Wang H."/>
            <person name="Dunand C."/>
            <person name="Hefer C.A."/>
            <person name="Bornberg-Bauer E."/>
            <person name="Kersting A.R."/>
            <person name="Vining K."/>
            <person name="Amarasinghe V."/>
            <person name="Ranik M."/>
            <person name="Naithani S."/>
            <person name="Elser J."/>
            <person name="Boyd A.E."/>
            <person name="Liston A."/>
            <person name="Spatafora J.W."/>
            <person name="Dharmwardhana P."/>
            <person name="Raja R."/>
            <person name="Sullivan C."/>
            <person name="Romanel E."/>
            <person name="Alves-Ferreira M."/>
            <person name="Kulheim C."/>
            <person name="Foley W."/>
            <person name="Carocha V."/>
            <person name="Paiva J."/>
            <person name="Kudrna D."/>
            <person name="Brommonschenkel S.H."/>
            <person name="Pasquali G."/>
            <person name="Byrne M."/>
            <person name="Rigault P."/>
            <person name="Tibbits J."/>
            <person name="Spokevicius A."/>
            <person name="Jones R.C."/>
            <person name="Steane D.A."/>
            <person name="Vaillancourt R.E."/>
            <person name="Potts B.M."/>
            <person name="Joubert F."/>
            <person name="Barry K."/>
            <person name="Pappas G.J."/>
            <person name="Strauss S.H."/>
            <person name="Jaiswal P."/>
            <person name="Grima-Pettenati J."/>
            <person name="Salse J."/>
            <person name="Van de Peer Y."/>
            <person name="Rokhsar D.S."/>
            <person name="Schmutz J."/>
        </authorList>
    </citation>
    <scope>NUCLEOTIDE SEQUENCE</scope>
    <source>
        <tissue evidence="2">Leaf extractions</tissue>
    </source>
</reference>
<dbReference type="InParanoid" id="A0A058ZTS6"/>
<feature type="transmembrane region" description="Helical" evidence="1">
    <location>
        <begin position="70"/>
        <end position="90"/>
    </location>
</feature>
<keyword evidence="1" id="KW-1133">Transmembrane helix</keyword>
<reference evidence="2" key="4">
    <citation type="submission" date="2023-07" db="EMBL/GenBank/DDBJ databases">
        <authorList>
            <person name="Myburg A.A."/>
            <person name="Grattapaglia D."/>
            <person name="Tuskan G.A."/>
            <person name="Hellsten U."/>
            <person name="Hayes R.D."/>
            <person name="Grimwood J."/>
            <person name="Jenkins J."/>
            <person name="Lindquist E."/>
            <person name="Tice H."/>
            <person name="Bauer D."/>
            <person name="Goodstein D.M."/>
            <person name="Dubchak I."/>
            <person name="Poliakov A."/>
            <person name="Mizrachi E."/>
            <person name="Kullan A.R."/>
            <person name="Hussey S.G."/>
            <person name="Pinard D."/>
            <person name="Van D.M."/>
            <person name="Singh P."/>
            <person name="Van J.I."/>
            <person name="Silva-Junior O.B."/>
            <person name="Togawa R.C."/>
            <person name="Pappas M.R."/>
            <person name="Faria D.A."/>
            <person name="Sansaloni C.P."/>
            <person name="Petroli C.D."/>
            <person name="Yang X."/>
            <person name="Ranjan P."/>
            <person name="Tschaplinski T.J."/>
            <person name="Ye C.Y."/>
            <person name="Li T."/>
            <person name="Sterck L."/>
            <person name="Vanneste K."/>
            <person name="Murat F."/>
            <person name="Soler M."/>
            <person name="Clemente H.S."/>
            <person name="Saidi N."/>
            <person name="Cassan-Wang H."/>
            <person name="Dunand C."/>
            <person name="Hefer C.A."/>
            <person name="Bornberg-Bauer E."/>
            <person name="Kersting A.R."/>
            <person name="Vining K."/>
            <person name="Amarasinghe V."/>
            <person name="Ranik M."/>
            <person name="Naithani S."/>
            <person name="Elser J."/>
            <person name="Boyd A.E."/>
            <person name="Liston A."/>
            <person name="Spatafora J.W."/>
            <person name="Dharmwardhana P."/>
            <person name="Raja R."/>
            <person name="Sullivan C."/>
            <person name="Romanel E."/>
            <person name="Alves-Ferreira M."/>
            <person name="Kulheim C."/>
            <person name="Foley W."/>
            <person name="Carocha V."/>
            <person name="Paiva J."/>
            <person name="Kudrna D."/>
            <person name="Brommonschenkel S.H."/>
            <person name="Pasquali G."/>
            <person name="Byrne M."/>
            <person name="Rigault P."/>
            <person name="Tibbits J."/>
            <person name="Spokevicius A."/>
            <person name="Jones R.C."/>
            <person name="Steane D.A."/>
            <person name="Vaillancourt R.E."/>
            <person name="Potts B.M."/>
            <person name="Joubert F."/>
            <person name="Barry K."/>
            <person name="Pappas G.J."/>
            <person name="Strauss S.H."/>
            <person name="Jaiswal P."/>
            <person name="Grima-Pettenati J."/>
            <person name="Salse J."/>
            <person name="Van D.P."/>
            <person name="Rokhsar D.S."/>
            <person name="Schmutz J."/>
        </authorList>
    </citation>
    <scope>NUCLEOTIDE SEQUENCE</scope>
    <source>
        <tissue evidence="2">Leaf extractions</tissue>
    </source>
</reference>